<evidence type="ECO:0000313" key="2">
    <source>
        <dbReference type="EMBL" id="AIE94599.1"/>
    </source>
</evidence>
<proteinExistence type="predicted"/>
<feature type="transmembrane region" description="Helical" evidence="1">
    <location>
        <begin position="44"/>
        <end position="66"/>
    </location>
</feature>
<keyword evidence="1" id="KW-1133">Transmembrane helix</keyword>
<organism evidence="2">
    <name type="scientific">uncultured marine group II/III euryarchaeote AD1000_49_E05</name>
    <dbReference type="NCBI Taxonomy" id="1457779"/>
    <lineage>
        <taxon>Archaea</taxon>
        <taxon>Methanobacteriati</taxon>
        <taxon>Methanobacteriota</taxon>
        <taxon>environmental samples</taxon>
    </lineage>
</organism>
<keyword evidence="1" id="KW-0812">Transmembrane</keyword>
<sequence length="146" mass="16244">MEQISADAVSETRTNYPFLATNEKILLEMRGIVGLAVANPVVRLFYAIGEILALLVGFRNIATLIVTDQRAIINSRSYVFWVFEASRNFTTFLPGGSANVSSGFAAGFLWFFKKSFVRINHLDFGARGHTVDECDRAANLIFSTLR</sequence>
<name>A0A075FTF5_9EURY</name>
<evidence type="ECO:0000256" key="1">
    <source>
        <dbReference type="SAM" id="Phobius"/>
    </source>
</evidence>
<keyword evidence="1" id="KW-0472">Membrane</keyword>
<protein>
    <submittedName>
        <fullName evidence="2">Uncharacterized protein</fullName>
    </submittedName>
</protein>
<dbReference type="EMBL" id="KF900426">
    <property type="protein sequence ID" value="AIE94599.1"/>
    <property type="molecule type" value="Genomic_DNA"/>
</dbReference>
<accession>A0A075FTF5</accession>
<reference evidence="2" key="1">
    <citation type="journal article" date="2014" name="Genome Biol. Evol.">
        <title>Pangenome evidence for extensive interdomain horizontal transfer affecting lineage core and shell genes in uncultured planktonic thaumarchaeota and euryarchaeota.</title>
        <authorList>
            <person name="Deschamps P."/>
            <person name="Zivanovic Y."/>
            <person name="Moreira D."/>
            <person name="Rodriguez-Valera F."/>
            <person name="Lopez-Garcia P."/>
        </authorList>
    </citation>
    <scope>NUCLEOTIDE SEQUENCE</scope>
</reference>
<dbReference type="AlphaFoldDB" id="A0A075FTF5"/>